<evidence type="ECO:0000313" key="3">
    <source>
        <dbReference type="EMBL" id="KAF2462210.1"/>
    </source>
</evidence>
<accession>A0A6A6PEG7</accession>
<dbReference type="Gene3D" id="3.40.1210.10">
    <property type="entry name" value="Survival protein SurE-like phosphatase/nucleotidase"/>
    <property type="match status" value="1"/>
</dbReference>
<dbReference type="InterPro" id="IPR027746">
    <property type="entry name" value="TTL"/>
</dbReference>
<dbReference type="GO" id="GO:0016787">
    <property type="term" value="F:hydrolase activity"/>
    <property type="evidence" value="ECO:0007669"/>
    <property type="project" value="InterPro"/>
</dbReference>
<dbReference type="OrthoDB" id="202825at2759"/>
<reference evidence="3" key="1">
    <citation type="journal article" date="2020" name="Stud. Mycol.">
        <title>101 Dothideomycetes genomes: a test case for predicting lifestyles and emergence of pathogens.</title>
        <authorList>
            <person name="Haridas S."/>
            <person name="Albert R."/>
            <person name="Binder M."/>
            <person name="Bloem J."/>
            <person name="Labutti K."/>
            <person name="Salamov A."/>
            <person name="Andreopoulos B."/>
            <person name="Baker S."/>
            <person name="Barry K."/>
            <person name="Bills G."/>
            <person name="Bluhm B."/>
            <person name="Cannon C."/>
            <person name="Castanera R."/>
            <person name="Culley D."/>
            <person name="Daum C."/>
            <person name="Ezra D."/>
            <person name="Gonzalez J."/>
            <person name="Henrissat B."/>
            <person name="Kuo A."/>
            <person name="Liang C."/>
            <person name="Lipzen A."/>
            <person name="Lutzoni F."/>
            <person name="Magnuson J."/>
            <person name="Mondo S."/>
            <person name="Nolan M."/>
            <person name="Ohm R."/>
            <person name="Pangilinan J."/>
            <person name="Park H.-J."/>
            <person name="Ramirez L."/>
            <person name="Alfaro M."/>
            <person name="Sun H."/>
            <person name="Tritt A."/>
            <person name="Yoshinaga Y."/>
            <person name="Zwiers L.-H."/>
            <person name="Turgeon B."/>
            <person name="Goodwin S."/>
            <person name="Spatafora J."/>
            <person name="Crous P."/>
            <person name="Grigoriev I."/>
        </authorList>
    </citation>
    <scope>NUCLEOTIDE SEQUENCE</scope>
    <source>
        <strain evidence="3">ATCC 16933</strain>
    </source>
</reference>
<dbReference type="InterPro" id="IPR002828">
    <property type="entry name" value="SurE-like_Pase/nucleotidase"/>
</dbReference>
<dbReference type="EMBL" id="MU001670">
    <property type="protein sequence ID" value="KAF2462210.1"/>
    <property type="molecule type" value="Genomic_DNA"/>
</dbReference>
<keyword evidence="4" id="KW-1185">Reference proteome</keyword>
<organism evidence="3 4">
    <name type="scientific">Lineolata rhizophorae</name>
    <dbReference type="NCBI Taxonomy" id="578093"/>
    <lineage>
        <taxon>Eukaryota</taxon>
        <taxon>Fungi</taxon>
        <taxon>Dikarya</taxon>
        <taxon>Ascomycota</taxon>
        <taxon>Pezizomycotina</taxon>
        <taxon>Dothideomycetes</taxon>
        <taxon>Dothideomycetes incertae sedis</taxon>
        <taxon>Lineolatales</taxon>
        <taxon>Lineolataceae</taxon>
        <taxon>Lineolata</taxon>
    </lineage>
</organism>
<dbReference type="Pfam" id="PF01975">
    <property type="entry name" value="SurE"/>
    <property type="match status" value="1"/>
</dbReference>
<evidence type="ECO:0000256" key="1">
    <source>
        <dbReference type="SAM" id="MobiDB-lite"/>
    </source>
</evidence>
<dbReference type="Proteomes" id="UP000799766">
    <property type="component" value="Unassembled WGS sequence"/>
</dbReference>
<dbReference type="PANTHER" id="PTHR47551:SF1">
    <property type="entry name" value="TUBULIN--TYROSINE LIGASE PBY1-RELATED"/>
    <property type="match status" value="1"/>
</dbReference>
<dbReference type="PANTHER" id="PTHR47551">
    <property type="entry name" value="TUBULIN--TYROSINE LIGASE PBY1-RELATED"/>
    <property type="match status" value="1"/>
</dbReference>
<evidence type="ECO:0000313" key="4">
    <source>
        <dbReference type="Proteomes" id="UP000799766"/>
    </source>
</evidence>
<dbReference type="AlphaFoldDB" id="A0A6A6PEG7"/>
<gene>
    <name evidence="3" type="ORF">BDY21DRAFT_412629</name>
</gene>
<dbReference type="SUPFAM" id="SSF64167">
    <property type="entry name" value="SurE-like"/>
    <property type="match status" value="1"/>
</dbReference>
<feature type="compositionally biased region" description="Acidic residues" evidence="1">
    <location>
        <begin position="272"/>
        <end position="283"/>
    </location>
</feature>
<dbReference type="GO" id="GO:0000932">
    <property type="term" value="C:P-body"/>
    <property type="evidence" value="ECO:0007669"/>
    <property type="project" value="TreeGrafter"/>
</dbReference>
<evidence type="ECO:0000259" key="2">
    <source>
        <dbReference type="Pfam" id="PF01975"/>
    </source>
</evidence>
<feature type="domain" description="Survival protein SurE-like phosphatase/nucleotidase" evidence="2">
    <location>
        <begin position="3"/>
        <end position="259"/>
    </location>
</feature>
<name>A0A6A6PEG7_9PEZI</name>
<protein>
    <submittedName>
        <fullName evidence="3">Survival protein sure-like phosphatase/nucleotidase</fullName>
    </submittedName>
</protein>
<sequence>MHILVTNDDGPPSAQSSPYISTFVRTLRAPPYNHTVSVILPHTQRSWIGKAHLVGHTLRPTYFRPRPTASDPNAGIVTSRPLPPRSQEEEWVLLDSTPASCVQVGLHHAFRARGLVDLVVSGPNYGRNTTALFALSSGTLGGALEAACAAVPAVALSFAFFDRNHDAAIIAQACAHGARVVDALWRRGGWAAPGPLGSVSRAEAEAEAAGEGGRWAGARAGAGAGAGVGAVQLYSVNVPLVDGVGQRRTLWTSVLANTWKPASSCFQEIEVPAEEDEDAEEGEHEIREGTDGGSSEMVPGPAPQGDVEEAKGRPRLMHKHYKWAPKFADVYESVEKSEPGNDGWVVKERCTSVTPLMANFMHVPGFEGELEL</sequence>
<feature type="region of interest" description="Disordered" evidence="1">
    <location>
        <begin position="272"/>
        <end position="309"/>
    </location>
</feature>
<dbReference type="InterPro" id="IPR036523">
    <property type="entry name" value="SurE-like_sf"/>
</dbReference>
<proteinExistence type="predicted"/>